<dbReference type="EMBL" id="BRPK01000017">
    <property type="protein sequence ID" value="GLB44461.1"/>
    <property type="molecule type" value="Genomic_DNA"/>
</dbReference>
<protein>
    <submittedName>
        <fullName evidence="1">Uncharacterized protein</fullName>
    </submittedName>
</protein>
<organism evidence="1 2">
    <name type="scientific">Lyophyllum shimeji</name>
    <name type="common">Hon-shimeji</name>
    <name type="synonym">Tricholoma shimeji</name>
    <dbReference type="NCBI Taxonomy" id="47721"/>
    <lineage>
        <taxon>Eukaryota</taxon>
        <taxon>Fungi</taxon>
        <taxon>Dikarya</taxon>
        <taxon>Basidiomycota</taxon>
        <taxon>Agaricomycotina</taxon>
        <taxon>Agaricomycetes</taxon>
        <taxon>Agaricomycetidae</taxon>
        <taxon>Agaricales</taxon>
        <taxon>Tricholomatineae</taxon>
        <taxon>Lyophyllaceae</taxon>
        <taxon>Lyophyllum</taxon>
    </lineage>
</organism>
<evidence type="ECO:0000313" key="2">
    <source>
        <dbReference type="Proteomes" id="UP001063166"/>
    </source>
</evidence>
<evidence type="ECO:0000313" key="1">
    <source>
        <dbReference type="EMBL" id="GLB44461.1"/>
    </source>
</evidence>
<reference evidence="1" key="1">
    <citation type="submission" date="2022-07" db="EMBL/GenBank/DDBJ databases">
        <title>The genome of Lyophyllum shimeji provides insight into the initial evolution of ectomycorrhizal fungal genome.</title>
        <authorList>
            <person name="Kobayashi Y."/>
            <person name="Shibata T."/>
            <person name="Hirakawa H."/>
            <person name="Shigenobu S."/>
            <person name="Nishiyama T."/>
            <person name="Yamada A."/>
            <person name="Hasebe M."/>
            <person name="Kawaguchi M."/>
        </authorList>
    </citation>
    <scope>NUCLEOTIDE SEQUENCE</scope>
    <source>
        <strain evidence="1">AT787</strain>
    </source>
</reference>
<dbReference type="AlphaFoldDB" id="A0A9P3Q0F8"/>
<name>A0A9P3Q0F8_LYOSH</name>
<accession>A0A9P3Q0F8</accession>
<keyword evidence="2" id="KW-1185">Reference proteome</keyword>
<gene>
    <name evidence="1" type="ORF">LshimejAT787_1700880</name>
</gene>
<comment type="caution">
    <text evidence="1">The sequence shown here is derived from an EMBL/GenBank/DDBJ whole genome shotgun (WGS) entry which is preliminary data.</text>
</comment>
<dbReference type="Proteomes" id="UP001063166">
    <property type="component" value="Unassembled WGS sequence"/>
</dbReference>
<sequence length="103" mass="11199">MNSSTVLMAPFRDSSGASWNMGLHNSPLAGIQRRLGFSDLRHLLPFILPPLSRQWLHRACPERYQHGRGGIFGIRLWSEAENQRLPSGAEEGLGGAAGCCGGL</sequence>
<proteinExistence type="predicted"/>